<gene>
    <name evidence="1" type="primary">33</name>
    <name evidence="1" type="ORF">PBI_PEAS_33</name>
</gene>
<accession>A0A3G2KIL8</accession>
<dbReference type="RefSeq" id="YP_009815583.1">
    <property type="nucleotide sequence ID" value="NC_048096.1"/>
</dbReference>
<proteinExistence type="predicted"/>
<protein>
    <submittedName>
        <fullName evidence="1">Uncharacterized protein</fullName>
    </submittedName>
</protein>
<dbReference type="GeneID" id="55006809"/>
<name>A0A3G2KIL8_9CAUD</name>
<organism evidence="1 2">
    <name type="scientific">Arthrobacter phage Peas</name>
    <dbReference type="NCBI Taxonomy" id="2419965"/>
    <lineage>
        <taxon>Viruses</taxon>
        <taxon>Duplodnaviria</taxon>
        <taxon>Heunggongvirae</taxon>
        <taxon>Uroviricota</taxon>
        <taxon>Caudoviricetes</taxon>
        <taxon>Bridgettevirus</taxon>
        <taxon>Bridgettevirus peas</taxon>
    </lineage>
</organism>
<sequence>MVQIGVTQMTAEDVQRIAKVEKGDLVRLVGFTGRATGATGTVSRFTSRGVWVTTKAGTRECWHPTDIRRVRKAAQA</sequence>
<keyword evidence="2" id="KW-1185">Reference proteome</keyword>
<evidence type="ECO:0000313" key="1">
    <source>
        <dbReference type="EMBL" id="AYN58720.1"/>
    </source>
</evidence>
<evidence type="ECO:0000313" key="2">
    <source>
        <dbReference type="Proteomes" id="UP000279418"/>
    </source>
</evidence>
<reference evidence="1 2" key="1">
    <citation type="submission" date="2018-09" db="EMBL/GenBank/DDBJ databases">
        <authorList>
            <person name="Divens A.M."/>
            <person name="Stoner T.H."/>
            <person name="Garlena R.A."/>
            <person name="Russell D.A."/>
            <person name="Pope W.H."/>
            <person name="Jacobs-Sera D."/>
            <person name="Hatfull G.F."/>
        </authorList>
    </citation>
    <scope>NUCLEOTIDE SEQUENCE [LARGE SCALE GENOMIC DNA]</scope>
</reference>
<dbReference type="KEGG" id="vg:55006809"/>
<dbReference type="EMBL" id="MH834623">
    <property type="protein sequence ID" value="AYN58720.1"/>
    <property type="molecule type" value="Genomic_DNA"/>
</dbReference>
<dbReference type="Proteomes" id="UP000279418">
    <property type="component" value="Segment"/>
</dbReference>